<dbReference type="PROSITE" id="PS51203">
    <property type="entry name" value="CS"/>
    <property type="match status" value="1"/>
</dbReference>
<sequence length="321" mass="36385">NKINKMNELICYNKGCNKKFFEEDNKEECQFHPGIPVFHDAYKSWSCCKKKSTDFTEFLNMPGCTKGKHNPVKPEAPKKNIEKPMEIGEIIKESAADTPKNTFLTERPRDDLPKCKLEYTVSPSLITALEKCKEKQALQLKNGDNISDLVQPGAPCKRNTCNTKYLNESSNNLECVYHPGSAVFHEGYKFWTCCQKRTSDFDQFLNQQGCETGKHDWMKPSEIVENKSNCRFDWHQTSSYVILSIYAKVSDPEKSIVEANPTGVSISIAFNGGTNTFSLDLKLYGVIVPEKSSVEYLGTKVELKLKKADAVSWPKFELTSN</sequence>
<name>T2M485_HYDVU</name>
<dbReference type="Pfam" id="PF04969">
    <property type="entry name" value="CS"/>
    <property type="match status" value="1"/>
</dbReference>
<evidence type="ECO:0000313" key="6">
    <source>
        <dbReference type="EMBL" id="CDG66725.1"/>
    </source>
</evidence>
<evidence type="ECO:0000259" key="5">
    <source>
        <dbReference type="PROSITE" id="PS51401"/>
    </source>
</evidence>
<feature type="domain" description="CS" evidence="4">
    <location>
        <begin position="227"/>
        <end position="317"/>
    </location>
</feature>
<dbReference type="Gene3D" id="4.10.1130.20">
    <property type="match status" value="2"/>
</dbReference>
<keyword evidence="2" id="KW-0677">Repeat</keyword>
<proteinExistence type="evidence at transcript level"/>
<evidence type="ECO:0000256" key="3">
    <source>
        <dbReference type="ARBA" id="ARBA00022833"/>
    </source>
</evidence>
<dbReference type="InterPro" id="IPR008978">
    <property type="entry name" value="HSP20-like_chaperone"/>
</dbReference>
<gene>
    <name evidence="6" type="primary">CHORDC1</name>
</gene>
<organism evidence="6">
    <name type="scientific">Hydra vulgaris</name>
    <name type="common">Hydra</name>
    <name type="synonym">Hydra attenuata</name>
    <dbReference type="NCBI Taxonomy" id="6087"/>
    <lineage>
        <taxon>Eukaryota</taxon>
        <taxon>Metazoa</taxon>
        <taxon>Cnidaria</taxon>
        <taxon>Hydrozoa</taxon>
        <taxon>Hydroidolina</taxon>
        <taxon>Anthoathecata</taxon>
        <taxon>Aplanulata</taxon>
        <taxon>Hydridae</taxon>
        <taxon>Hydra</taxon>
    </lineage>
</organism>
<dbReference type="GO" id="GO:0046872">
    <property type="term" value="F:metal ion binding"/>
    <property type="evidence" value="ECO:0007669"/>
    <property type="project" value="UniProtKB-KW"/>
</dbReference>
<keyword evidence="3" id="KW-0862">Zinc</keyword>
<evidence type="ECO:0000256" key="1">
    <source>
        <dbReference type="ARBA" id="ARBA00022723"/>
    </source>
</evidence>
<dbReference type="Gene3D" id="2.60.40.790">
    <property type="match status" value="1"/>
</dbReference>
<dbReference type="EMBL" id="HAAD01000493">
    <property type="protein sequence ID" value="CDG66725.1"/>
    <property type="molecule type" value="mRNA"/>
</dbReference>
<feature type="domain" description="CHORD" evidence="5">
    <location>
        <begin position="156"/>
        <end position="215"/>
    </location>
</feature>
<feature type="domain" description="CHORD" evidence="5">
    <location>
        <begin position="11"/>
        <end position="69"/>
    </location>
</feature>
<reference evidence="6" key="1">
    <citation type="journal article" date="2013" name="Genome Biol. Evol.">
        <title>Punctuated emergences of genetic and phenotypic innovations in eumetazoan, bilaterian, euteleostome, and hominidae ancestors.</title>
        <authorList>
            <person name="Wenger Y."/>
            <person name="Galliot B."/>
        </authorList>
    </citation>
    <scope>NUCLEOTIDE SEQUENCE</scope>
    <source>
        <tissue evidence="6">Whole animals</tissue>
    </source>
</reference>
<dbReference type="InterPro" id="IPR039790">
    <property type="entry name" value="CHRD1"/>
</dbReference>
<dbReference type="AlphaFoldDB" id="T2M485"/>
<dbReference type="PANTHER" id="PTHR46983:SF3">
    <property type="entry name" value="CHPADIPLOID STATE MAINTENANCE PROTEIN CHPA"/>
    <property type="match status" value="1"/>
</dbReference>
<dbReference type="OrthoDB" id="10261079at2759"/>
<dbReference type="Pfam" id="PF04968">
    <property type="entry name" value="CHORD"/>
    <property type="match status" value="2"/>
</dbReference>
<dbReference type="PANTHER" id="PTHR46983">
    <property type="entry name" value="CYSTEINE AND HISTIDINE-RICH DOMAIN-CONTAINING PROTEIN 1"/>
    <property type="match status" value="1"/>
</dbReference>
<keyword evidence="1" id="KW-0479">Metal-binding</keyword>
<feature type="non-terminal residue" evidence="6">
    <location>
        <position position="1"/>
    </location>
</feature>
<dbReference type="PROSITE" id="PS51401">
    <property type="entry name" value="CHORD"/>
    <property type="match status" value="2"/>
</dbReference>
<dbReference type="InterPro" id="IPR007052">
    <property type="entry name" value="CS_dom"/>
</dbReference>
<evidence type="ECO:0000259" key="4">
    <source>
        <dbReference type="PROSITE" id="PS51203"/>
    </source>
</evidence>
<accession>T2M485</accession>
<dbReference type="InterPro" id="IPR007051">
    <property type="entry name" value="CHORD_dom"/>
</dbReference>
<protein>
    <submittedName>
        <fullName evidence="6">Cysteine and histidine-rich domain-containing protein 1</fullName>
    </submittedName>
</protein>
<dbReference type="SUPFAM" id="SSF49764">
    <property type="entry name" value="HSP20-like chaperones"/>
    <property type="match status" value="1"/>
</dbReference>
<evidence type="ECO:0000256" key="2">
    <source>
        <dbReference type="ARBA" id="ARBA00022737"/>
    </source>
</evidence>